<reference evidence="1" key="1">
    <citation type="submission" date="2021-04" db="EMBL/GenBank/DDBJ databases">
        <title>Biosynthetic gene clusters of Dactylosporangioum roseum.</title>
        <authorList>
            <person name="Hartkoorn R.C."/>
            <person name="Beaudoing E."/>
            <person name="Hot D."/>
            <person name="Moureu S."/>
        </authorList>
    </citation>
    <scope>NUCLEOTIDE SEQUENCE</scope>
    <source>
        <strain evidence="1">NRRL B-16295</strain>
    </source>
</reference>
<dbReference type="RefSeq" id="WP_260727285.1">
    <property type="nucleotide sequence ID" value="NZ_BAAABS010000033.1"/>
</dbReference>
<dbReference type="Proteomes" id="UP001058271">
    <property type="component" value="Chromosome"/>
</dbReference>
<evidence type="ECO:0000313" key="1">
    <source>
        <dbReference type="EMBL" id="UWZ37923.1"/>
    </source>
</evidence>
<sequence>MSRRERTTSIRCAEDGCRETRHYSYTSQREYAEIHKEQARSPWRCTRHANPEQVLRPDNTTTSHVLIASRVRNCGYERELAGFEAAVARRSMWARKPDEFLPGMYWLPEGGTSGSGFTFGPGFKAHADDFPEGTRLVITAQVLLPAVSGG</sequence>
<accession>A0ABY5ZB49</accession>
<organism evidence="1 2">
    <name type="scientific">Dactylosporangium roseum</name>
    <dbReference type="NCBI Taxonomy" id="47989"/>
    <lineage>
        <taxon>Bacteria</taxon>
        <taxon>Bacillati</taxon>
        <taxon>Actinomycetota</taxon>
        <taxon>Actinomycetes</taxon>
        <taxon>Micromonosporales</taxon>
        <taxon>Micromonosporaceae</taxon>
        <taxon>Dactylosporangium</taxon>
    </lineage>
</organism>
<name>A0ABY5ZB49_9ACTN</name>
<proteinExistence type="predicted"/>
<keyword evidence="2" id="KW-1185">Reference proteome</keyword>
<protein>
    <submittedName>
        <fullName evidence="1">Uncharacterized protein</fullName>
    </submittedName>
</protein>
<gene>
    <name evidence="1" type="ORF">Drose_06500</name>
</gene>
<dbReference type="EMBL" id="CP073721">
    <property type="protein sequence ID" value="UWZ37923.1"/>
    <property type="molecule type" value="Genomic_DNA"/>
</dbReference>
<evidence type="ECO:0000313" key="2">
    <source>
        <dbReference type="Proteomes" id="UP001058271"/>
    </source>
</evidence>